<reference evidence="1" key="1">
    <citation type="journal article" date="2014" name="Front. Microbiol.">
        <title>High frequency of phylogenetically diverse reductive dehalogenase-homologous genes in deep subseafloor sedimentary metagenomes.</title>
        <authorList>
            <person name="Kawai M."/>
            <person name="Futagami T."/>
            <person name="Toyoda A."/>
            <person name="Takaki Y."/>
            <person name="Nishi S."/>
            <person name="Hori S."/>
            <person name="Arai W."/>
            <person name="Tsubouchi T."/>
            <person name="Morono Y."/>
            <person name="Uchiyama I."/>
            <person name="Ito T."/>
            <person name="Fujiyama A."/>
            <person name="Inagaki F."/>
            <person name="Takami H."/>
        </authorList>
    </citation>
    <scope>NUCLEOTIDE SEQUENCE</scope>
    <source>
        <strain evidence="1">Expedition CK06-06</strain>
    </source>
</reference>
<dbReference type="EMBL" id="BARS01044641">
    <property type="protein sequence ID" value="GAG38380.1"/>
    <property type="molecule type" value="Genomic_DNA"/>
</dbReference>
<name>X0X5Q2_9ZZZZ</name>
<feature type="non-terminal residue" evidence="1">
    <location>
        <position position="175"/>
    </location>
</feature>
<dbReference type="AlphaFoldDB" id="X0X5Q2"/>
<evidence type="ECO:0000313" key="1">
    <source>
        <dbReference type="EMBL" id="GAG38380.1"/>
    </source>
</evidence>
<gene>
    <name evidence="1" type="ORF">S01H1_67406</name>
</gene>
<comment type="caution">
    <text evidence="1">The sequence shown here is derived from an EMBL/GenBank/DDBJ whole genome shotgun (WGS) entry which is preliminary data.</text>
</comment>
<dbReference type="Gene3D" id="3.20.20.140">
    <property type="entry name" value="Metal-dependent hydrolases"/>
    <property type="match status" value="1"/>
</dbReference>
<organism evidence="1">
    <name type="scientific">marine sediment metagenome</name>
    <dbReference type="NCBI Taxonomy" id="412755"/>
    <lineage>
        <taxon>unclassified sequences</taxon>
        <taxon>metagenomes</taxon>
        <taxon>ecological metagenomes</taxon>
    </lineage>
</organism>
<protein>
    <recommendedName>
        <fullName evidence="2">Amidohydrolase-related domain-containing protein</fullName>
    </recommendedName>
</protein>
<evidence type="ECO:0008006" key="2">
    <source>
        <dbReference type="Google" id="ProtNLM"/>
    </source>
</evidence>
<accession>X0X5Q2</accession>
<sequence length="175" mass="20572">MGPIPLYSVWTYTDVDRAFWTEHLEDWVPRRIFDTHVHISDPRFRLREMSDENRRQYWVNELEDCIGASRLQQCMDVIFPGREVSVLAMGSPSLRHDIEGVNNDLQTECVRRGWYNLALIRPQWPVEKVASLLDRPNVVGVKVYYDLISGEPAPRDRRLEADIFDFLPHHQLALL</sequence>
<proteinExistence type="predicted"/>